<proteinExistence type="inferred from homology"/>
<gene>
    <name evidence="15" type="ORF">BASA50_000247</name>
</gene>
<organism evidence="15 16">
    <name type="scientific">Batrachochytrium salamandrivorans</name>
    <dbReference type="NCBI Taxonomy" id="1357716"/>
    <lineage>
        <taxon>Eukaryota</taxon>
        <taxon>Fungi</taxon>
        <taxon>Fungi incertae sedis</taxon>
        <taxon>Chytridiomycota</taxon>
        <taxon>Chytridiomycota incertae sedis</taxon>
        <taxon>Chytridiomycetes</taxon>
        <taxon>Rhizophydiales</taxon>
        <taxon>Rhizophydiales incertae sedis</taxon>
        <taxon>Batrachochytrium</taxon>
    </lineage>
</organism>
<keyword evidence="4" id="KW-0813">Transport</keyword>
<evidence type="ECO:0000256" key="14">
    <source>
        <dbReference type="SAM" id="Phobius"/>
    </source>
</evidence>
<evidence type="ECO:0000313" key="15">
    <source>
        <dbReference type="EMBL" id="KAH6586883.1"/>
    </source>
</evidence>
<accession>A0ABQ8EUP1</accession>
<keyword evidence="5" id="KW-0679">Respiratory chain</keyword>
<dbReference type="InterPro" id="IPR009866">
    <property type="entry name" value="NADH_UbQ_OxRdtase_NDUFB4_su"/>
</dbReference>
<keyword evidence="7" id="KW-0999">Mitochondrion inner membrane</keyword>
<evidence type="ECO:0000256" key="13">
    <source>
        <dbReference type="ARBA" id="ARBA00030987"/>
    </source>
</evidence>
<evidence type="ECO:0000256" key="5">
    <source>
        <dbReference type="ARBA" id="ARBA00022660"/>
    </source>
</evidence>
<evidence type="ECO:0000256" key="3">
    <source>
        <dbReference type="ARBA" id="ARBA00018681"/>
    </source>
</evidence>
<keyword evidence="16" id="KW-1185">Reference proteome</keyword>
<evidence type="ECO:0000256" key="10">
    <source>
        <dbReference type="ARBA" id="ARBA00023128"/>
    </source>
</evidence>
<evidence type="ECO:0000256" key="6">
    <source>
        <dbReference type="ARBA" id="ARBA00022692"/>
    </source>
</evidence>
<keyword evidence="9 14" id="KW-1133">Transmembrane helix</keyword>
<evidence type="ECO:0000256" key="12">
    <source>
        <dbReference type="ARBA" id="ARBA00030212"/>
    </source>
</evidence>
<comment type="subcellular location">
    <subcellularLocation>
        <location evidence="1">Mitochondrion inner membrane</location>
        <topology evidence="1">Single-pass membrane protein</topology>
    </subcellularLocation>
</comment>
<feature type="transmembrane region" description="Helical" evidence="14">
    <location>
        <begin position="39"/>
        <end position="57"/>
    </location>
</feature>
<dbReference type="Pfam" id="PF07225">
    <property type="entry name" value="NDUF_B4"/>
    <property type="match status" value="1"/>
</dbReference>
<evidence type="ECO:0000256" key="4">
    <source>
        <dbReference type="ARBA" id="ARBA00022448"/>
    </source>
</evidence>
<dbReference type="PANTHER" id="PTHR39476">
    <property type="entry name" value="NADH:UBIQUINONE OXIDOREDUCTASE 6.6KD SUBUNIT"/>
    <property type="match status" value="1"/>
</dbReference>
<evidence type="ECO:0000256" key="2">
    <source>
        <dbReference type="ARBA" id="ARBA00007260"/>
    </source>
</evidence>
<keyword evidence="8" id="KW-0249">Electron transport</keyword>
<evidence type="ECO:0000256" key="7">
    <source>
        <dbReference type="ARBA" id="ARBA00022792"/>
    </source>
</evidence>
<evidence type="ECO:0000256" key="11">
    <source>
        <dbReference type="ARBA" id="ARBA00023136"/>
    </source>
</evidence>
<reference evidence="15 16" key="1">
    <citation type="submission" date="2021-02" db="EMBL/GenBank/DDBJ databases">
        <title>Variation within the Batrachochytrium salamandrivorans European outbreak.</title>
        <authorList>
            <person name="Kelly M."/>
            <person name="Pasmans F."/>
            <person name="Shea T.P."/>
            <person name="Munoz J.F."/>
            <person name="Carranza S."/>
            <person name="Cuomo C.A."/>
            <person name="Martel A."/>
        </authorList>
    </citation>
    <scope>NUCLEOTIDE SEQUENCE [LARGE SCALE GENOMIC DNA]</scope>
    <source>
        <strain evidence="15 16">AMFP18/2</strain>
    </source>
</reference>
<keyword evidence="6 14" id="KW-0812">Transmembrane</keyword>
<dbReference type="Proteomes" id="UP001648503">
    <property type="component" value="Unassembled WGS sequence"/>
</dbReference>
<dbReference type="EMBL" id="JAFCIX010000570">
    <property type="protein sequence ID" value="KAH6586883.1"/>
    <property type="molecule type" value="Genomic_DNA"/>
</dbReference>
<evidence type="ECO:0000313" key="16">
    <source>
        <dbReference type="Proteomes" id="UP001648503"/>
    </source>
</evidence>
<comment type="similarity">
    <text evidence="2">Belongs to the complex I NDUFB4 subunit family.</text>
</comment>
<dbReference type="PANTHER" id="PTHR39476:SF1">
    <property type="entry name" value="NADH DEHYDROGENASE [UBIQUINONE] 1 BETA SUBCOMPLEX SUBUNIT 4"/>
    <property type="match status" value="1"/>
</dbReference>
<protein>
    <recommendedName>
        <fullName evidence="3">NADH dehydrogenase [ubiquinone] 1 beta subcomplex subunit 4</fullName>
    </recommendedName>
    <alternativeName>
        <fullName evidence="12">Complex I-B15</fullName>
    </alternativeName>
    <alternativeName>
        <fullName evidence="13">NADH-ubiquinone oxidoreductase B15 subunit</fullName>
    </alternativeName>
</protein>
<comment type="caution">
    <text evidence="15">The sequence shown here is derived from an EMBL/GenBank/DDBJ whole genome shotgun (WGS) entry which is preliminary data.</text>
</comment>
<evidence type="ECO:0000256" key="9">
    <source>
        <dbReference type="ARBA" id="ARBA00022989"/>
    </source>
</evidence>
<sequence>MGGHGHGKYPPLLIDPAIEKWYHMRENTHSHFKFNRRTVFISVMLTLAIPGLLWYAVEKNARIWSVGGASRHNSYLTSSIKKETETIKEESK</sequence>
<evidence type="ECO:0000256" key="8">
    <source>
        <dbReference type="ARBA" id="ARBA00022982"/>
    </source>
</evidence>
<keyword evidence="11 14" id="KW-0472">Membrane</keyword>
<name>A0ABQ8EUP1_9FUNG</name>
<evidence type="ECO:0000256" key="1">
    <source>
        <dbReference type="ARBA" id="ARBA00004434"/>
    </source>
</evidence>
<keyword evidence="10" id="KW-0496">Mitochondrion</keyword>